<gene>
    <name evidence="1" type="ORF">KSP39_PZI010573</name>
</gene>
<evidence type="ECO:0000313" key="2">
    <source>
        <dbReference type="Proteomes" id="UP001418222"/>
    </source>
</evidence>
<proteinExistence type="predicted"/>
<dbReference type="EMBL" id="JBBWWQ010000008">
    <property type="protein sequence ID" value="KAK8941418.1"/>
    <property type="molecule type" value="Genomic_DNA"/>
</dbReference>
<accession>A0AAP0BKR4</accession>
<reference evidence="1 2" key="1">
    <citation type="journal article" date="2022" name="Nat. Plants">
        <title>Genomes of leafy and leafless Platanthera orchids illuminate the evolution of mycoheterotrophy.</title>
        <authorList>
            <person name="Li M.H."/>
            <person name="Liu K.W."/>
            <person name="Li Z."/>
            <person name="Lu H.C."/>
            <person name="Ye Q.L."/>
            <person name="Zhang D."/>
            <person name="Wang J.Y."/>
            <person name="Li Y.F."/>
            <person name="Zhong Z.M."/>
            <person name="Liu X."/>
            <person name="Yu X."/>
            <person name="Liu D.K."/>
            <person name="Tu X.D."/>
            <person name="Liu B."/>
            <person name="Hao Y."/>
            <person name="Liao X.Y."/>
            <person name="Jiang Y.T."/>
            <person name="Sun W.H."/>
            <person name="Chen J."/>
            <person name="Chen Y.Q."/>
            <person name="Ai Y."/>
            <person name="Zhai J.W."/>
            <person name="Wu S.S."/>
            <person name="Zhou Z."/>
            <person name="Hsiao Y.Y."/>
            <person name="Wu W.L."/>
            <person name="Chen Y.Y."/>
            <person name="Lin Y.F."/>
            <person name="Hsu J.L."/>
            <person name="Li C.Y."/>
            <person name="Wang Z.W."/>
            <person name="Zhao X."/>
            <person name="Zhong W.Y."/>
            <person name="Ma X.K."/>
            <person name="Ma L."/>
            <person name="Huang J."/>
            <person name="Chen G.Z."/>
            <person name="Huang M.Z."/>
            <person name="Huang L."/>
            <person name="Peng D.H."/>
            <person name="Luo Y.B."/>
            <person name="Zou S.Q."/>
            <person name="Chen S.P."/>
            <person name="Lan S."/>
            <person name="Tsai W.C."/>
            <person name="Van de Peer Y."/>
            <person name="Liu Z.J."/>
        </authorList>
    </citation>
    <scope>NUCLEOTIDE SEQUENCE [LARGE SCALE GENOMIC DNA]</scope>
    <source>
        <strain evidence="1">Lor287</strain>
    </source>
</reference>
<protein>
    <submittedName>
        <fullName evidence="1">Uncharacterized protein</fullName>
    </submittedName>
</protein>
<sequence length="251" mass="28270">MHNAMILFPVVVLDIPWNLFKTRKIHAYTDKAEKIMETSSGENAASKHQDKASWTVNCFEKCRGGGFEEVFMTKVDLATKFDTCLRSRRQNAYPASSMVFRRHSGRGVRAGTDFRGWNRLQISILGWDRNATIGCFEILSNFDVYAIVGANKPLQLLDVRVFVPDNGMVVVSFEGRSGTPMVSGISIRKAPKLPVTSQPIICNNCASVQEISFIQNRGQNAKFLAKYEKKIQELTAQYKAMSDECHEAWMS</sequence>
<name>A0AAP0BKR4_9ASPA</name>
<dbReference type="Proteomes" id="UP001418222">
    <property type="component" value="Unassembled WGS sequence"/>
</dbReference>
<dbReference type="AlphaFoldDB" id="A0AAP0BKR4"/>
<comment type="caution">
    <text evidence="1">The sequence shown here is derived from an EMBL/GenBank/DDBJ whole genome shotgun (WGS) entry which is preliminary data.</text>
</comment>
<organism evidence="1 2">
    <name type="scientific">Platanthera zijinensis</name>
    <dbReference type="NCBI Taxonomy" id="2320716"/>
    <lineage>
        <taxon>Eukaryota</taxon>
        <taxon>Viridiplantae</taxon>
        <taxon>Streptophyta</taxon>
        <taxon>Embryophyta</taxon>
        <taxon>Tracheophyta</taxon>
        <taxon>Spermatophyta</taxon>
        <taxon>Magnoliopsida</taxon>
        <taxon>Liliopsida</taxon>
        <taxon>Asparagales</taxon>
        <taxon>Orchidaceae</taxon>
        <taxon>Orchidoideae</taxon>
        <taxon>Orchideae</taxon>
        <taxon>Orchidinae</taxon>
        <taxon>Platanthera</taxon>
    </lineage>
</organism>
<keyword evidence="2" id="KW-1185">Reference proteome</keyword>
<evidence type="ECO:0000313" key="1">
    <source>
        <dbReference type="EMBL" id="KAK8941418.1"/>
    </source>
</evidence>